<dbReference type="SUPFAM" id="SSF53927">
    <property type="entry name" value="Cytidine deaminase-like"/>
    <property type="match status" value="1"/>
</dbReference>
<evidence type="ECO:0000313" key="4">
    <source>
        <dbReference type="EMBL" id="KAA9370074.1"/>
    </source>
</evidence>
<evidence type="ECO:0000313" key="5">
    <source>
        <dbReference type="Proteomes" id="UP000327108"/>
    </source>
</evidence>
<dbReference type="PROSITE" id="PS51747">
    <property type="entry name" value="CYT_DCMP_DEAMINASES_2"/>
    <property type="match status" value="1"/>
</dbReference>
<gene>
    <name evidence="4" type="ORF">F3W84_04125</name>
</gene>
<dbReference type="Pfam" id="PF00383">
    <property type="entry name" value="dCMP_cyt_deam_1"/>
    <property type="match status" value="1"/>
</dbReference>
<dbReference type="RefSeq" id="WP_151091574.1">
    <property type="nucleotide sequence ID" value="NZ_JBLZNM010000002.1"/>
</dbReference>
<evidence type="ECO:0000259" key="3">
    <source>
        <dbReference type="PROSITE" id="PS51747"/>
    </source>
</evidence>
<keyword evidence="2" id="KW-0862">Zinc</keyword>
<reference evidence="4 5" key="1">
    <citation type="submission" date="2019-09" db="EMBL/GenBank/DDBJ databases">
        <title>Biological control of the noxious weed angled onion (Allium triquetrum) thwarted by endophytic bacteria in Victoria, Australia.</title>
        <authorList>
            <person name="Tehranchian P."/>
            <person name="Adair R.J."/>
            <person name="Van T.H."/>
            <person name="Morrison P.D."/>
            <person name="Williams H."/>
            <person name="Lawrie A.C."/>
        </authorList>
    </citation>
    <scope>NUCLEOTIDE SEQUENCE [LARGE SCALE GENOMIC DNA]</scope>
    <source>
        <strain evidence="4 5">RPTAtOch1</strain>
    </source>
</reference>
<sequence length="156" mass="16979">MSVNRTFLDQAIALAFENVEHGGRPFGAVVVKDEKVIATGINRMQADCDPTAHAELLALRAAGQALQSSRLDGCSVYASGQPCPMCFAAMRMSGVGKIIFAYSNDQAAPYNLSTAKIAEELSKPISEQTGIKVEHCSPDDGERLYRVWQEKEQSKR</sequence>
<dbReference type="GO" id="GO:0047974">
    <property type="term" value="F:guanosine deaminase activity"/>
    <property type="evidence" value="ECO:0007669"/>
    <property type="project" value="TreeGrafter"/>
</dbReference>
<keyword evidence="1" id="KW-0479">Metal-binding</keyword>
<dbReference type="CDD" id="cd01285">
    <property type="entry name" value="nucleoside_deaminase"/>
    <property type="match status" value="1"/>
</dbReference>
<keyword evidence="5" id="KW-1185">Reference proteome</keyword>
<dbReference type="PROSITE" id="PS00903">
    <property type="entry name" value="CYT_DCMP_DEAMINASES_1"/>
    <property type="match status" value="1"/>
</dbReference>
<organism evidence="4 5">
    <name type="scientific">Ochrobactrum quorumnocens</name>
    <dbReference type="NCBI Taxonomy" id="271865"/>
    <lineage>
        <taxon>Bacteria</taxon>
        <taxon>Pseudomonadati</taxon>
        <taxon>Pseudomonadota</taxon>
        <taxon>Alphaproteobacteria</taxon>
        <taxon>Hyphomicrobiales</taxon>
        <taxon>Brucellaceae</taxon>
        <taxon>Brucella/Ochrobactrum group</taxon>
        <taxon>Ochrobactrum</taxon>
    </lineage>
</organism>
<evidence type="ECO:0000256" key="2">
    <source>
        <dbReference type="ARBA" id="ARBA00022833"/>
    </source>
</evidence>
<name>A0A5N1K773_9HYPH</name>
<dbReference type="AlphaFoldDB" id="A0A5N1K773"/>
<accession>A0A5N1K773</accession>
<dbReference type="InterPro" id="IPR016193">
    <property type="entry name" value="Cytidine_deaminase-like"/>
</dbReference>
<evidence type="ECO:0000256" key="1">
    <source>
        <dbReference type="ARBA" id="ARBA00022723"/>
    </source>
</evidence>
<dbReference type="EMBL" id="VYXQ01000003">
    <property type="protein sequence ID" value="KAA9370074.1"/>
    <property type="molecule type" value="Genomic_DNA"/>
</dbReference>
<dbReference type="Proteomes" id="UP000327108">
    <property type="component" value="Unassembled WGS sequence"/>
</dbReference>
<feature type="domain" description="CMP/dCMP-type deaminase" evidence="3">
    <location>
        <begin position="2"/>
        <end position="115"/>
    </location>
</feature>
<dbReference type="InterPro" id="IPR016192">
    <property type="entry name" value="APOBEC/CMP_deaminase_Zn-bd"/>
</dbReference>
<dbReference type="InterPro" id="IPR002125">
    <property type="entry name" value="CMP_dCMP_dom"/>
</dbReference>
<dbReference type="GO" id="GO:0008270">
    <property type="term" value="F:zinc ion binding"/>
    <property type="evidence" value="ECO:0007669"/>
    <property type="project" value="InterPro"/>
</dbReference>
<protein>
    <submittedName>
        <fullName evidence="4">Nucleoside deaminase</fullName>
    </submittedName>
</protein>
<comment type="caution">
    <text evidence="4">The sequence shown here is derived from an EMBL/GenBank/DDBJ whole genome shotgun (WGS) entry which is preliminary data.</text>
</comment>
<dbReference type="Gene3D" id="3.40.140.10">
    <property type="entry name" value="Cytidine Deaminase, domain 2"/>
    <property type="match status" value="1"/>
</dbReference>
<dbReference type="GO" id="GO:0006152">
    <property type="term" value="P:purine nucleoside catabolic process"/>
    <property type="evidence" value="ECO:0007669"/>
    <property type="project" value="TreeGrafter"/>
</dbReference>
<dbReference type="PANTHER" id="PTHR11079:SF161">
    <property type="entry name" value="CMP_DCMP-TYPE DEAMINASE DOMAIN-CONTAINING PROTEIN"/>
    <property type="match status" value="1"/>
</dbReference>
<proteinExistence type="predicted"/>
<dbReference type="PANTHER" id="PTHR11079">
    <property type="entry name" value="CYTOSINE DEAMINASE FAMILY MEMBER"/>
    <property type="match status" value="1"/>
</dbReference>